<dbReference type="InterPro" id="IPR052056">
    <property type="entry name" value="Mono-ARTD/PARP"/>
</dbReference>
<evidence type="ECO:0000256" key="5">
    <source>
        <dbReference type="ARBA" id="ARBA00022692"/>
    </source>
</evidence>
<keyword evidence="4 12" id="KW-0808">Transferase</keyword>
<dbReference type="InterPro" id="IPR006214">
    <property type="entry name" value="Bax_inhibitor_1-related"/>
</dbReference>
<dbReference type="Gene3D" id="3.30.70.330">
    <property type="match status" value="2"/>
</dbReference>
<dbReference type="PROSITE" id="PS50102">
    <property type="entry name" value="RRM"/>
    <property type="match status" value="1"/>
</dbReference>
<keyword evidence="11" id="KW-0694">RNA-binding</keyword>
<keyword evidence="7 12" id="KW-0520">NAD</keyword>
<keyword evidence="5 14" id="KW-0812">Transmembrane</keyword>
<evidence type="ECO:0000256" key="6">
    <source>
        <dbReference type="ARBA" id="ARBA00022989"/>
    </source>
</evidence>
<dbReference type="GO" id="GO:0005737">
    <property type="term" value="C:cytoplasm"/>
    <property type="evidence" value="ECO:0007669"/>
    <property type="project" value="TreeGrafter"/>
</dbReference>
<accession>A0AAD1S2B1</accession>
<evidence type="ECO:0000256" key="7">
    <source>
        <dbReference type="ARBA" id="ARBA00023027"/>
    </source>
</evidence>
<evidence type="ECO:0000256" key="3">
    <source>
        <dbReference type="ARBA" id="ARBA00022676"/>
    </source>
</evidence>
<dbReference type="InterPro" id="IPR034464">
    <property type="entry name" value="PAR10_RRM1_2"/>
</dbReference>
<feature type="transmembrane region" description="Helical" evidence="14">
    <location>
        <begin position="999"/>
        <end position="1017"/>
    </location>
</feature>
<dbReference type="Gene3D" id="3.90.228.10">
    <property type="match status" value="1"/>
</dbReference>
<dbReference type="GO" id="GO:0016020">
    <property type="term" value="C:membrane"/>
    <property type="evidence" value="ECO:0007669"/>
    <property type="project" value="UniProtKB-SubCell"/>
</dbReference>
<dbReference type="GO" id="GO:0003723">
    <property type="term" value="F:RNA binding"/>
    <property type="evidence" value="ECO:0007669"/>
    <property type="project" value="UniProtKB-UniRule"/>
</dbReference>
<evidence type="ECO:0000256" key="4">
    <source>
        <dbReference type="ARBA" id="ARBA00022679"/>
    </source>
</evidence>
<comment type="subcellular location">
    <subcellularLocation>
        <location evidence="2">Membrane</location>
        <topology evidence="2">Multi-pass membrane protein</topology>
    </subcellularLocation>
    <subcellularLocation>
        <location evidence="1">Nucleus</location>
    </subcellularLocation>
</comment>
<dbReference type="GO" id="GO:0010629">
    <property type="term" value="P:negative regulation of gene expression"/>
    <property type="evidence" value="ECO:0007669"/>
    <property type="project" value="TreeGrafter"/>
</dbReference>
<dbReference type="GO" id="GO:1990404">
    <property type="term" value="F:NAD+-protein mono-ADP-ribosyltransferase activity"/>
    <property type="evidence" value="ECO:0007669"/>
    <property type="project" value="TreeGrafter"/>
</dbReference>
<dbReference type="InterPro" id="IPR035979">
    <property type="entry name" value="RBD_domain_sf"/>
</dbReference>
<evidence type="ECO:0000259" key="15">
    <source>
        <dbReference type="PROSITE" id="PS50102"/>
    </source>
</evidence>
<keyword evidence="3 12" id="KW-0328">Glycosyltransferase</keyword>
<evidence type="ECO:0000256" key="8">
    <source>
        <dbReference type="ARBA" id="ARBA00023136"/>
    </source>
</evidence>
<proteinExistence type="inferred from homology"/>
<dbReference type="Pfam" id="PF00644">
    <property type="entry name" value="PARP"/>
    <property type="match status" value="1"/>
</dbReference>
<evidence type="ECO:0000313" key="18">
    <source>
        <dbReference type="Proteomes" id="UP001295444"/>
    </source>
</evidence>
<feature type="transmembrane region" description="Helical" evidence="14">
    <location>
        <begin position="1022"/>
        <end position="1041"/>
    </location>
</feature>
<feature type="domain" description="PARP catalytic" evidence="16">
    <location>
        <begin position="824"/>
        <end position="1050"/>
    </location>
</feature>
<dbReference type="PANTHER" id="PTHR14453:SF94">
    <property type="entry name" value="PROTEIN MONO-ADP-RIBOSYLTRANSFERASE PARP10"/>
    <property type="match status" value="1"/>
</dbReference>
<dbReference type="CDD" id="cd10428">
    <property type="entry name" value="LFG_like"/>
    <property type="match status" value="1"/>
</dbReference>
<dbReference type="InterPro" id="IPR003903">
    <property type="entry name" value="UIM_dom"/>
</dbReference>
<dbReference type="GO" id="GO:0003950">
    <property type="term" value="F:NAD+ poly-ADP-ribosyltransferase activity"/>
    <property type="evidence" value="ECO:0007669"/>
    <property type="project" value="UniProtKB-UniRule"/>
</dbReference>
<dbReference type="Proteomes" id="UP001295444">
    <property type="component" value="Chromosome 04"/>
</dbReference>
<feature type="transmembrane region" description="Helical" evidence="14">
    <location>
        <begin position="1078"/>
        <end position="1100"/>
    </location>
</feature>
<feature type="compositionally biased region" description="Polar residues" evidence="13">
    <location>
        <begin position="289"/>
        <end position="298"/>
    </location>
</feature>
<keyword evidence="18" id="KW-1185">Reference proteome</keyword>
<feature type="domain" description="RRM" evidence="15">
    <location>
        <begin position="188"/>
        <end position="255"/>
    </location>
</feature>
<dbReference type="SMART" id="SM00726">
    <property type="entry name" value="UIM"/>
    <property type="match status" value="4"/>
</dbReference>
<evidence type="ECO:0000256" key="9">
    <source>
        <dbReference type="ARBA" id="ARBA00023242"/>
    </source>
</evidence>
<protein>
    <recommendedName>
        <fullName evidence="12">Poly [ADP-ribose] polymerase</fullName>
        <shortName evidence="12">PARP</shortName>
        <ecNumber evidence="12">2.4.2.-</ecNumber>
    </recommendedName>
</protein>
<dbReference type="PROSITE" id="PS51059">
    <property type="entry name" value="PARP_CATALYTIC"/>
    <property type="match status" value="1"/>
</dbReference>
<sequence>MCAATEIWPQCVPLCVPTCTALVFKRRLCMAEVEVSGLTESLVTDYLILYFESRRRSGGGPVKIYTRNGCEAFLTFSDPADAQSVLSRPEHIIQDIKVQVQRPPPWDPGKIALRGLNPHTDIGMVKLYIENMSDREILNTVLSADRTAALVTFQDSLSDTDVELLIDRVKARELQGASLSVQRVRASNEVLVQNVESQISQEFLEMYFENKRSGGGSVRSVTMLRDSACAIVSFMDTEVADNVLKKTHILQSCELLLSPYHPSILGPPQASTASTSTVGAPQNAEPTEATMNRQEPSTEISNFPAHRLIQEQDSVLSEERNVEQCGFPTEEHRTQVSQMLPEEQRMEQCEPQLEGQQNYLESTSLPLCCPLDCDTVTMAELGQPNGHLVGNPTEMEILMKPAEIRFLQEHTHDLLAGMDQVTVLPLEIGDKTGFKVTGNAVSCQTAIELLRHIVSSISSRSVTLEYPSIVCFLLGEEGQKVVRRTEQDYNCVIDTSQLSWKVLNSEHVKPWSLLKDGVPMELGSDHTPTSDEVLKPPNAFLSADIDNIKALASVLKHSGNQAEMTELSSDGDVLSNTILNIPLEDASKSTDESSDDQSVCDPEVEQLEEACKKSRDEYKERELDEEAQLLLAIQRSMDTQQMSSEEEDRELQRALAMSMLEQDLAPSEECLQRALEMSLREQYYEGNEETMQRVLEMSLMDRSTQNFGKSDVDMSGEKSTCSAQGDHRTDSARLQVFAGDETNLVVACAALRKAITGELNTVILDVIQDQNKPRSAILSALQSKHGVKMSVYGQQFHIQGFGQAPSICHQELSQILMLMKGNVSPGEMTDTELKKGVQLVLLPKTCSEYEQVVRSYHDTLQELKTIIEVLEVHKVNNVLLSHQYELKKQSMLLHQPCGQVERILYHGTTETSALEICHHGFNRSFSGKNATLYGKGVYFAARSVLSTWDKYSPPSEEGKKFVLVAEVLTGEFTLGKPDMITPPILPETTGGVPRRYDSLAILTLSLSYMVGMIASFYDTDAVIMALGITAAVCFTVVLFSMQTKYDFTSCMGVLMVCLIVLLIFSILCIFIRNKIMDIVYASLGALLFTCFLAVDTQMILGNKQLSLSPEEYVFAALNLYTDIINIFLYILAIIGKAKD</sequence>
<evidence type="ECO:0000256" key="2">
    <source>
        <dbReference type="ARBA" id="ARBA00004141"/>
    </source>
</evidence>
<dbReference type="InterPro" id="IPR012317">
    <property type="entry name" value="Poly(ADP-ribose)pol_cat_dom"/>
</dbReference>
<dbReference type="InterPro" id="IPR012677">
    <property type="entry name" value="Nucleotide-bd_a/b_plait_sf"/>
</dbReference>
<keyword evidence="6 14" id="KW-1133">Transmembrane helix</keyword>
<feature type="region of interest" description="Disordered" evidence="13">
    <location>
        <begin position="267"/>
        <end position="298"/>
    </location>
</feature>
<evidence type="ECO:0000256" key="12">
    <source>
        <dbReference type="RuleBase" id="RU362114"/>
    </source>
</evidence>
<dbReference type="GO" id="GO:0005634">
    <property type="term" value="C:nucleus"/>
    <property type="evidence" value="ECO:0007669"/>
    <property type="project" value="UniProtKB-SubCell"/>
</dbReference>
<dbReference type="PANTHER" id="PTHR14453">
    <property type="entry name" value="PARP/ZINC FINGER CCCH TYPE DOMAIN CONTAINING PROTEIN"/>
    <property type="match status" value="1"/>
</dbReference>
<keyword evidence="8 14" id="KW-0472">Membrane</keyword>
<feature type="transmembrane region" description="Helical" evidence="14">
    <location>
        <begin position="1053"/>
        <end position="1071"/>
    </location>
</feature>
<gene>
    <name evidence="17" type="ORF">PECUL_23A006451</name>
</gene>
<reference evidence="17" key="1">
    <citation type="submission" date="2022-03" db="EMBL/GenBank/DDBJ databases">
        <authorList>
            <person name="Alioto T."/>
            <person name="Alioto T."/>
            <person name="Gomez Garrido J."/>
        </authorList>
    </citation>
    <scope>NUCLEOTIDE SEQUENCE</scope>
</reference>
<feature type="compositionally biased region" description="Polar residues" evidence="13">
    <location>
        <begin position="269"/>
        <end position="280"/>
    </location>
</feature>
<feature type="region of interest" description="Disordered" evidence="13">
    <location>
        <begin position="706"/>
        <end position="726"/>
    </location>
</feature>
<dbReference type="PROSITE" id="PS50330">
    <property type="entry name" value="UIM"/>
    <property type="match status" value="1"/>
</dbReference>
<keyword evidence="9" id="KW-0539">Nucleus</keyword>
<dbReference type="SUPFAM" id="SSF56399">
    <property type="entry name" value="ADP-ribosylation"/>
    <property type="match status" value="1"/>
</dbReference>
<dbReference type="AlphaFoldDB" id="A0AAD1S2B1"/>
<name>A0AAD1S2B1_PELCU</name>
<evidence type="ECO:0000256" key="10">
    <source>
        <dbReference type="ARBA" id="ARBA00024347"/>
    </source>
</evidence>
<evidence type="ECO:0000256" key="13">
    <source>
        <dbReference type="SAM" id="MobiDB-lite"/>
    </source>
</evidence>
<dbReference type="SMART" id="SM00360">
    <property type="entry name" value="RRM"/>
    <property type="match status" value="2"/>
</dbReference>
<comment type="similarity">
    <text evidence="10">Belongs to the ARTD/PARP family.</text>
</comment>
<evidence type="ECO:0000256" key="11">
    <source>
        <dbReference type="PROSITE-ProRule" id="PRU00176"/>
    </source>
</evidence>
<dbReference type="EC" id="2.4.2.-" evidence="12"/>
<organism evidence="17 18">
    <name type="scientific">Pelobates cultripes</name>
    <name type="common">Western spadefoot toad</name>
    <dbReference type="NCBI Taxonomy" id="61616"/>
    <lineage>
        <taxon>Eukaryota</taxon>
        <taxon>Metazoa</taxon>
        <taxon>Chordata</taxon>
        <taxon>Craniata</taxon>
        <taxon>Vertebrata</taxon>
        <taxon>Euteleostomi</taxon>
        <taxon>Amphibia</taxon>
        <taxon>Batrachia</taxon>
        <taxon>Anura</taxon>
        <taxon>Pelobatoidea</taxon>
        <taxon>Pelobatidae</taxon>
        <taxon>Pelobates</taxon>
    </lineage>
</organism>
<dbReference type="CDD" id="cd12547">
    <property type="entry name" value="RRM1_2_PAR10"/>
    <property type="match status" value="1"/>
</dbReference>
<dbReference type="GO" id="GO:0003714">
    <property type="term" value="F:transcription corepressor activity"/>
    <property type="evidence" value="ECO:0007669"/>
    <property type="project" value="TreeGrafter"/>
</dbReference>
<dbReference type="Pfam" id="PF01027">
    <property type="entry name" value="Bax1-I"/>
    <property type="match status" value="1"/>
</dbReference>
<evidence type="ECO:0000256" key="1">
    <source>
        <dbReference type="ARBA" id="ARBA00004123"/>
    </source>
</evidence>
<dbReference type="SUPFAM" id="SSF54928">
    <property type="entry name" value="RNA-binding domain, RBD"/>
    <property type="match status" value="1"/>
</dbReference>
<dbReference type="InterPro" id="IPR000504">
    <property type="entry name" value="RRM_dom"/>
</dbReference>
<evidence type="ECO:0000259" key="16">
    <source>
        <dbReference type="PROSITE" id="PS51059"/>
    </source>
</evidence>
<evidence type="ECO:0000313" key="17">
    <source>
        <dbReference type="EMBL" id="CAH2286320.1"/>
    </source>
</evidence>
<dbReference type="Pfam" id="PF23085">
    <property type="entry name" value="RRM_PARP14_3"/>
    <property type="match status" value="2"/>
</dbReference>
<evidence type="ECO:0000256" key="14">
    <source>
        <dbReference type="SAM" id="Phobius"/>
    </source>
</evidence>
<dbReference type="GO" id="GO:0070212">
    <property type="term" value="P:protein poly-ADP-ribosylation"/>
    <property type="evidence" value="ECO:0007669"/>
    <property type="project" value="TreeGrafter"/>
</dbReference>
<dbReference type="EMBL" id="OW240915">
    <property type="protein sequence ID" value="CAH2286320.1"/>
    <property type="molecule type" value="Genomic_DNA"/>
</dbReference>
<feature type="transmembrane region" description="Helical" evidence="14">
    <location>
        <begin position="1112"/>
        <end position="1134"/>
    </location>
</feature>